<dbReference type="EMBL" id="JASFZW010000005">
    <property type="protein sequence ID" value="KAK2078306.1"/>
    <property type="molecule type" value="Genomic_DNA"/>
</dbReference>
<evidence type="ECO:0000256" key="3">
    <source>
        <dbReference type="ARBA" id="ARBA00022737"/>
    </source>
</evidence>
<dbReference type="InterPro" id="IPR019734">
    <property type="entry name" value="TPR_rpt"/>
</dbReference>
<keyword evidence="5" id="KW-0802">TPR repeat</keyword>
<feature type="region of interest" description="Disordered" evidence="7">
    <location>
        <begin position="2708"/>
        <end position="2734"/>
    </location>
</feature>
<dbReference type="PANTHER" id="PTHR15704:SF7">
    <property type="entry name" value="SUPERKILLER COMPLEX PROTEIN 3"/>
    <property type="match status" value="1"/>
</dbReference>
<dbReference type="InterPro" id="IPR054696">
    <property type="entry name" value="GTP-eEF1A_C"/>
</dbReference>
<sequence length="2773" mass="290953">MAKKLKVMPEIGRFDYNAPEKLEAGAQGLILTSIFDREKSAMNEAMMLLSQPAANLALVPEKMSAQERSAALALLFRSIKLAGRGMCALQAVPERWTQAQRADLGQILVRLAIGAQKQARSDPAHKPRFLRRVVPFCTTCRPSVSDVEEAAASLARQTAAWEPAAWCDGAAPALPENGQRGFAVAFRPRQATAVSGGEAGAAQGSEAPKRLEIVAAAAKGLEAGMKARAPTTTLAVDLIHPHFVLVAKCSTADQSLDATRSKAAPAPAKALAPVAPAKFAFDTPSPDDLARAAAAGGASARQASDLVARLAIKEPQQGGGSGDAAAAPAANGSSNSSPAPAKSLSEYRADADLLRACERELVVRASEESKPGLHLVVLGHVDAGKSTLVGRLLYELDALPERAAQRAQREAATAGQAASGWAWLLDARPEERERGVTVEVGTTRFETRRRRVGMLDAPGHRDFVPAMIAGAAQADAALLVVDGAPGGFEAGFRPAAGGAIGGQTREHARLARALGIRQLALVCSKLDAVLPFLADECGYRDVPCVPVCAPAGDNLTAAGALGEWWQGPTLEQVIDGFAPPPAALPALPLRVTVTEAPGARSGTAAVAGKVVAGALRAKGTVAIVPGAETATVRSVVVNGEPGRAGAVALAGDAAEISLGNLEETAHLAPGTVLCDPAWPVPLVSAFRARLLILDAPRPVLPGQQVSVHCLMACESGRFRRLGRDAPGHPPARLLLSGQTGIADIVLERPIAMERAEDVADLGRVVLRDAKSALAAGNNKEALAHVKEALKADPKSYDALLVAGEVARASGQPAQAAEALRKALDAQPRGIEALKALAQLGKETEDNDVIIEANLQLLEALPVGEAGARFDCHRALAAAFEARGEFKRAGEHVREQLRLGDLFPEERLDLQCRFADLGMSAERAGEGVTSGDESAGSEAEGEGVRRRLAQAVRESERECGGSPSAPARSPRRDALADMAAACRGGRAALLTDADAGEKASPLLRALREICASAPLALRFTPYFDELLQRSLARVFAAPPRRRGRAALRECWALTCPAGAGGSSALPFESAIWLLEEEEEMKGGSALSLQPTVSAGADVGAGGYYANGHPGSVGNLARFGSSMTAGGGGTPRASVSGGLQQGVSVIMSGENSSAVVSVLENFARRFVHRFPDNPNARACLAIMLRRRSVGDGTVPAAGSTRRGLERLLREALHAPERLTCSTAWKALAELEYENREYEAAHESALRGLQWLQWRRERGHEALTQMALALRLVLAKSLRRLGRLEEAERHFKVLAGWVTEGEAGFAELSGGAPVSVHQQALRGLALVALARGDVAGAKAQYERILGKAAMGRGPGEHWAHADYGWLLFRDGDLQGARQHLEDAVRVALSPGAYVTDSQLAEHHERLGEVYWAMRGRYRREKQFAYHQFLEAARVEGHLQAPALAGLGNYFLEVERAPDQAARCFKKALVLDPALELPGEGLCRVLDAQGKSAAAVKLCREIARRAPGALWAHRQLGLRAVAAGDWASAVQSLEAALRGPTADARTWEALGVAFRGQSRSSAARRAFLNALAAEPGRLTSLLPAAQLAGSVGDLDGALLLFRQAVGAAPDFAPALLGAAGILVVLAGVSLDDGLPGAAVAQLEEAARYATQTLASQPGLRLAAKVLADALLRASGVPFSEPEGDALSLGAILRLVPADRVEDLPEAESILRGAPLSIAPALRATIHQIQLAGAARIYYQVAAEASSIADGDPETRARSAAAALRDVASAWMARRALLARLVTSLPAGSRPRLEAEAAEFLAEARAACRRSLEQCPTSAASWALYACTAASEDPAAAEYALARSLQLEPDNARVWSQLARLYSGRGERGGAEACLRAARSRDLANREAWELMGELAAGRADREGPRDALGLLRHALELGAGTGVALRFAALGQHEAAADLGPPTRVAAAKALRLRPLDPAAAAVAGLDAARAGDAGRAKALFERAIALVLFRDGAAKGEILEPFVAILKVHLARACVALGEPESALQEIETVLTASKAGTTRLAGQGDVLAHAMAIQGAALAATGREREAVASFLQALELDVEPSTKLVVLQTAVESPCSASSMRQVLHAAATYTSPSPELAKLSLLAARRVPELATDAALCARLDRPDHRALLYLLEAVQIDQTTGARQATRRRAAHAVHSCPSSRVARLVLGACDEDRAGLDVLSSHQPMHPDALRHASIIKAAALVRGPPGAVAPRPARDLRQLARAVHDRPWAAQHVWAAGAALATHALAAPGPDPARARQTAAAWCQAAAAIEAVRAAAGAADKRLSAEALCALGRTLWTLGRQADALQALERGCAVAKSTDAAVHSSLAEHLACLRVLSGSSVDGASPLDSQGAVALAATLLDLGRADEAAATAQRALDDVRSAEAARCEQGSGRTVLAQSSPALSSLETGAALVLALAHLRRALELRGHDPEGLVPAALAQAQAALDLIRDPDLEHGALVHAVRAAALALSPAKKAQQRTKAAWREAARLSLQQDKRPLPADLVLFLGRVSGRRRLCCAAVHQEPWHDRAWSSEARRLVFIRRKDDPPSRRGVAIPIYDHSDWDSFTSKCCEKLKIPGVGAVHLASTGEPIMRLDQLQDIDDLVITETTAQLASTSSGPSAVQRGAGAAVTGRPSPLTSPNGATRSQDDESGEDKYHKRRSALSRTLKPIFPSLFASSNGRLPVTTKDVGSGAAGAAGAAADGGRKQRRRRSRRWIDPRTALVLVALLCCLAMMLLVYNRTVGLRTLKHGP</sequence>
<dbReference type="PROSITE" id="PS00301">
    <property type="entry name" value="G_TR_1"/>
    <property type="match status" value="1"/>
</dbReference>
<evidence type="ECO:0000256" key="6">
    <source>
        <dbReference type="ARBA" id="ARBA00023134"/>
    </source>
</evidence>
<evidence type="ECO:0000256" key="1">
    <source>
        <dbReference type="ARBA" id="ARBA00003982"/>
    </source>
</evidence>
<dbReference type="Pfam" id="PF00009">
    <property type="entry name" value="GTP_EFTU"/>
    <property type="match status" value="1"/>
</dbReference>
<keyword evidence="3" id="KW-0677">Repeat</keyword>
<feature type="domain" description="Tr-type G" evidence="9">
    <location>
        <begin position="370"/>
        <end position="582"/>
    </location>
</feature>
<dbReference type="GO" id="GO:0003924">
    <property type="term" value="F:GTPase activity"/>
    <property type="evidence" value="ECO:0007669"/>
    <property type="project" value="InterPro"/>
</dbReference>
<feature type="transmembrane region" description="Helical" evidence="8">
    <location>
        <begin position="2742"/>
        <end position="2760"/>
    </location>
</feature>
<dbReference type="SUPFAM" id="SSF52540">
    <property type="entry name" value="P-loop containing nucleoside triphosphate hydrolases"/>
    <property type="match status" value="1"/>
</dbReference>
<evidence type="ECO:0000313" key="10">
    <source>
        <dbReference type="EMBL" id="KAK2078306.1"/>
    </source>
</evidence>
<comment type="function">
    <text evidence="1">This protein promotes the GTP-dependent binding of aminoacyl-tRNA to the A-site of ribosomes during protein biosynthesis.</text>
</comment>
<dbReference type="InterPro" id="IPR011990">
    <property type="entry name" value="TPR-like_helical_dom_sf"/>
</dbReference>
<dbReference type="InterPro" id="IPR039226">
    <property type="entry name" value="Ski3/TTC37"/>
</dbReference>
<feature type="region of interest" description="Disordered" evidence="7">
    <location>
        <begin position="922"/>
        <end position="972"/>
    </location>
</feature>
<comment type="similarity">
    <text evidence="2">Belongs to the TRAFAC class translation factor GTPase superfamily. Classic translation factor GTPase family. EF-Tu/EF-1A subfamily.</text>
</comment>
<dbReference type="InterPro" id="IPR031157">
    <property type="entry name" value="G_TR_CS"/>
</dbReference>
<proteinExistence type="inferred from homology"/>
<dbReference type="Pfam" id="PF13432">
    <property type="entry name" value="TPR_16"/>
    <property type="match status" value="2"/>
</dbReference>
<feature type="compositionally biased region" description="Polar residues" evidence="7">
    <location>
        <begin position="2633"/>
        <end position="2642"/>
    </location>
</feature>
<evidence type="ECO:0000256" key="5">
    <source>
        <dbReference type="ARBA" id="ARBA00022803"/>
    </source>
</evidence>
<keyword evidence="11" id="KW-1185">Reference proteome</keyword>
<reference evidence="10" key="1">
    <citation type="submission" date="2021-01" db="EMBL/GenBank/DDBJ databases">
        <authorList>
            <person name="Eckstrom K.M.E."/>
        </authorList>
    </citation>
    <scope>NUCLEOTIDE SEQUENCE</scope>
    <source>
        <strain evidence="10">UVCC 0001</strain>
    </source>
</reference>
<dbReference type="Pfam" id="PF14559">
    <property type="entry name" value="TPR_19"/>
    <property type="match status" value="1"/>
</dbReference>
<dbReference type="Pfam" id="PF22594">
    <property type="entry name" value="GTP-eEF1A_C"/>
    <property type="match status" value="1"/>
</dbReference>
<dbReference type="InterPro" id="IPR009000">
    <property type="entry name" value="Transl_B-barrel_sf"/>
</dbReference>
<keyword evidence="8" id="KW-0812">Transmembrane</keyword>
<organism evidence="10 11">
    <name type="scientific">Prototheca wickerhamii</name>
    <dbReference type="NCBI Taxonomy" id="3111"/>
    <lineage>
        <taxon>Eukaryota</taxon>
        <taxon>Viridiplantae</taxon>
        <taxon>Chlorophyta</taxon>
        <taxon>core chlorophytes</taxon>
        <taxon>Trebouxiophyceae</taxon>
        <taxon>Chlorellales</taxon>
        <taxon>Chlorellaceae</taxon>
        <taxon>Prototheca</taxon>
    </lineage>
</organism>
<evidence type="ECO:0000313" key="11">
    <source>
        <dbReference type="Proteomes" id="UP001255856"/>
    </source>
</evidence>
<accession>A0AAD9IH10</accession>
<comment type="caution">
    <text evidence="10">The sequence shown here is derived from an EMBL/GenBank/DDBJ whole genome shotgun (WGS) entry which is preliminary data.</text>
</comment>
<feature type="compositionally biased region" description="Low complexity" evidence="7">
    <location>
        <begin position="2712"/>
        <end position="2724"/>
    </location>
</feature>
<dbReference type="InterPro" id="IPR009001">
    <property type="entry name" value="Transl_elong_EF1A/Init_IF2_C"/>
</dbReference>
<feature type="compositionally biased region" description="Low complexity" evidence="7">
    <location>
        <begin position="323"/>
        <end position="341"/>
    </location>
</feature>
<keyword evidence="8" id="KW-1133">Transmembrane helix</keyword>
<gene>
    <name evidence="10" type="ORF">QBZ16_004175</name>
</gene>
<feature type="region of interest" description="Disordered" evidence="7">
    <location>
        <begin position="315"/>
        <end position="343"/>
    </location>
</feature>
<dbReference type="PANTHER" id="PTHR15704">
    <property type="entry name" value="SUPERKILLER 3 PROTEIN-RELATED"/>
    <property type="match status" value="1"/>
</dbReference>
<dbReference type="InterPro" id="IPR000795">
    <property type="entry name" value="T_Tr_GTP-bd_dom"/>
</dbReference>
<keyword evidence="6" id="KW-0342">GTP-binding</keyword>
<dbReference type="SUPFAM" id="SSF50465">
    <property type="entry name" value="EF-Tu/eEF-1alpha/eIF2-gamma C-terminal domain"/>
    <property type="match status" value="1"/>
</dbReference>
<dbReference type="PRINTS" id="PR00315">
    <property type="entry name" value="ELONGATNFCT"/>
</dbReference>
<evidence type="ECO:0000256" key="4">
    <source>
        <dbReference type="ARBA" id="ARBA00022741"/>
    </source>
</evidence>
<keyword evidence="8" id="KW-0472">Membrane</keyword>
<evidence type="ECO:0000256" key="2">
    <source>
        <dbReference type="ARBA" id="ARBA00007249"/>
    </source>
</evidence>
<name>A0AAD9IH10_PROWI</name>
<feature type="region of interest" description="Disordered" evidence="7">
    <location>
        <begin position="2633"/>
        <end position="2682"/>
    </location>
</feature>
<dbReference type="SUPFAM" id="SSF50447">
    <property type="entry name" value="Translation proteins"/>
    <property type="match status" value="1"/>
</dbReference>
<protein>
    <recommendedName>
        <fullName evidence="9">Tr-type G domain-containing protein</fullName>
    </recommendedName>
</protein>
<evidence type="ECO:0000259" key="9">
    <source>
        <dbReference type="PROSITE" id="PS51722"/>
    </source>
</evidence>
<dbReference type="SUPFAM" id="SSF48452">
    <property type="entry name" value="TPR-like"/>
    <property type="match status" value="4"/>
</dbReference>
<dbReference type="GO" id="GO:0005525">
    <property type="term" value="F:GTP binding"/>
    <property type="evidence" value="ECO:0007669"/>
    <property type="project" value="UniProtKB-KW"/>
</dbReference>
<evidence type="ECO:0000256" key="8">
    <source>
        <dbReference type="SAM" id="Phobius"/>
    </source>
</evidence>
<evidence type="ECO:0000256" key="7">
    <source>
        <dbReference type="SAM" id="MobiDB-lite"/>
    </source>
</evidence>
<dbReference type="InterPro" id="IPR027417">
    <property type="entry name" value="P-loop_NTPase"/>
</dbReference>
<dbReference type="Gene3D" id="2.40.30.10">
    <property type="entry name" value="Translation factors"/>
    <property type="match status" value="2"/>
</dbReference>
<feature type="compositionally biased region" description="Polar residues" evidence="7">
    <location>
        <begin position="2658"/>
        <end position="2667"/>
    </location>
</feature>
<dbReference type="Gene3D" id="3.40.50.300">
    <property type="entry name" value="P-loop containing nucleotide triphosphate hydrolases"/>
    <property type="match status" value="1"/>
</dbReference>
<dbReference type="GO" id="GO:0055087">
    <property type="term" value="C:Ski complex"/>
    <property type="evidence" value="ECO:0007669"/>
    <property type="project" value="InterPro"/>
</dbReference>
<keyword evidence="4" id="KW-0547">Nucleotide-binding</keyword>
<dbReference type="SMART" id="SM00028">
    <property type="entry name" value="TPR"/>
    <property type="match status" value="8"/>
</dbReference>
<dbReference type="GO" id="GO:0006401">
    <property type="term" value="P:RNA catabolic process"/>
    <property type="evidence" value="ECO:0007669"/>
    <property type="project" value="InterPro"/>
</dbReference>
<dbReference type="Proteomes" id="UP001255856">
    <property type="component" value="Unassembled WGS sequence"/>
</dbReference>
<dbReference type="PROSITE" id="PS51722">
    <property type="entry name" value="G_TR_2"/>
    <property type="match status" value="1"/>
</dbReference>
<dbReference type="Gene3D" id="1.25.40.10">
    <property type="entry name" value="Tetratricopeptide repeat domain"/>
    <property type="match status" value="4"/>
</dbReference>